<evidence type="ECO:0000256" key="1">
    <source>
        <dbReference type="SAM" id="MobiDB-lite"/>
    </source>
</evidence>
<evidence type="ECO:0000313" key="3">
    <source>
        <dbReference type="Proteomes" id="UP000676169"/>
    </source>
</evidence>
<accession>A0A975G656</accession>
<dbReference type="KEGG" id="lamb:KBB96_13110"/>
<dbReference type="AlphaFoldDB" id="A0A975G656"/>
<gene>
    <name evidence="2" type="ORF">KBB96_13110</name>
</gene>
<feature type="region of interest" description="Disordered" evidence="1">
    <location>
        <begin position="102"/>
        <end position="121"/>
    </location>
</feature>
<reference evidence="2" key="1">
    <citation type="submission" date="2021-04" db="EMBL/GenBank/DDBJ databases">
        <title>Luteolibacter sp. 32A isolated from the skin of an Anderson's salamander (Ambystoma andersonii).</title>
        <authorList>
            <person name="Spergser J."/>
            <person name="Busse H.-J."/>
        </authorList>
    </citation>
    <scope>NUCLEOTIDE SEQUENCE</scope>
    <source>
        <strain evidence="2">32A</strain>
    </source>
</reference>
<organism evidence="2 3">
    <name type="scientific">Luteolibacter ambystomatis</name>
    <dbReference type="NCBI Taxonomy" id="2824561"/>
    <lineage>
        <taxon>Bacteria</taxon>
        <taxon>Pseudomonadati</taxon>
        <taxon>Verrucomicrobiota</taxon>
        <taxon>Verrucomicrobiia</taxon>
        <taxon>Verrucomicrobiales</taxon>
        <taxon>Verrucomicrobiaceae</taxon>
        <taxon>Luteolibacter</taxon>
    </lineage>
</organism>
<proteinExistence type="predicted"/>
<evidence type="ECO:0000313" key="2">
    <source>
        <dbReference type="EMBL" id="QUE49809.1"/>
    </source>
</evidence>
<dbReference type="RefSeq" id="WP_211629898.1">
    <property type="nucleotide sequence ID" value="NZ_CP073100.1"/>
</dbReference>
<keyword evidence="3" id="KW-1185">Reference proteome</keyword>
<sequence length="1180" mass="125065">MLKYVGFSPHLSRFRSVAKRRKNGFSLIITLMMMMLLATLALGLLSLSTITLRQSASGTAMVTARNNARLALMLALGELQKQAGPDQRVTAAADIAAADRGERLPAGATPQNNTSVNGDAKGLSKVQNGTRYWTGVWKNKNVTNPEIEIYTKTPSPELVKWLISGNEMATPTTAINPGSPIAALNASGKVGDPKKAVILVGKNSVGDAGTVYSGANDPNVVHYVSAPLVDVNTGKGSNKVSGRYGWWVGDEGVKARINQPANTGTLTYANLPTVRRGWETTALNQYPVPTGGADSVLGRVVTLSQAELLASQYKDGASGPLGQIFHAATPDSYNVLADTVAGGLRLDLSAYLESLPSSPVPNVPNPPLAGKNILPVSVTSTNMKGPKWDRLKEFKDLYGSLSGGRLVCKPATKPEEYAIAPVVVDFRVLLGARLEASAGSYKTHSCGKIAIALANPYSVPLKWNNGLDIEVKCEMPTTSYRPSCIWGAAGQPAFLPANSSDPAVFNNTIFRIPAGEIPAGEAKAYTLASAASRPVGSTAQTVVNMGPLDSSDATNFEICMMQQFNNASSANVSMDVRETWITSQLCVELRPAGSTDILRRIERFELDNANFSATQRAITPAIAAVMTKPFPLMHYSFQLSQSTNRYDQILPLSPSGQMGLRSSTMRTFADFNMQATRFRKPITSYNPPPYFMESTDSISTLPFSSTGPGGDTGSNFAKNLAVSPIGWGASPFTSKKVVLFSPPQTLASLAQFQHADLTGDDTFASVGHQPGNAVGNSYASPFLKRSLVKENRTDYTVVANGGSTSATTAQGNYYDISHLLNTALWDGYYFSTIPRSGAAMDPLNKGIVKTGGAGDRSPELLDGLKSAGHVLANGGFNINCTEKDAWKALLAGSKYLSHPAGGTSTEALYPRSLEQPTAGASQPTGDGDDSLSGFRRLTDAQIDTIATEIVKQVRLRGPFVSVSQFVNRALVGLGTDGLDPKTIVSRSGALQSALDLGGANIKPDGSASVFKNIVVANDRLNLQVENGAPRADMAGGKSTGMSNTANDWATSSQDLNPGTVASIVSDRSLLTDSGLRAEQGFRSTGIPGWVTQADVLQVIGSSISARSDTFKIRAYGEAVDGESGNTVARAWCEAVVQRMPLYVDASNAASDRGPVLTATNRTFGRQFAIVSFRWLSPDEI</sequence>
<dbReference type="Proteomes" id="UP000676169">
    <property type="component" value="Chromosome"/>
</dbReference>
<dbReference type="EMBL" id="CP073100">
    <property type="protein sequence ID" value="QUE49809.1"/>
    <property type="molecule type" value="Genomic_DNA"/>
</dbReference>
<protein>
    <submittedName>
        <fullName evidence="2">Uncharacterized protein</fullName>
    </submittedName>
</protein>
<name>A0A975G656_9BACT</name>